<sequence>VDKRKYEEMLKGDIICVKCSNLKGKASGLNAARKLRNHRREERWADKQYKKRALGTAFKSSPFGGSSHAKGIVLEKIGVEAKQPNSAIRKCVRVQLIKNGKKVTAFVPNDGCLNYVEENDEVLIAGFGRKGKAKGDIPGVRFKVVKVSGVSLLALYKEKKQEGLAVNKTPHQLKQLLPNLSAKQISTKITYLKRKQEKINSDMVKEHNYHSGQKSSSNSITATTPPPSTKSTFLETKDFHNLKVDPNILNFNYFSIKKEDEEEDIIGSKNAVDRFFHLQELGLIVTHLTDSCFIIWMQSIPHLKVYFGPVCEEGIAIYLKRDLSIVSIPSPDGVLLAPYDDTIKLDYYPNRCEHGHTWIIR</sequence>
<dbReference type="FunFam" id="2.40.50.140:FF:000007">
    <property type="entry name" value="40S ribosomal protein S23"/>
    <property type="match status" value="1"/>
</dbReference>
<evidence type="ECO:0000313" key="6">
    <source>
        <dbReference type="Proteomes" id="UP001211065"/>
    </source>
</evidence>
<protein>
    <submittedName>
        <fullName evidence="5">40S ribosomal protein S23</fullName>
    </submittedName>
</protein>
<dbReference type="EMBL" id="JADGJW010001146">
    <property type="protein sequence ID" value="KAJ3206161.1"/>
    <property type="molecule type" value="Genomic_DNA"/>
</dbReference>
<dbReference type="InterPro" id="IPR005680">
    <property type="entry name" value="Ribosomal_uS12_euk/arc"/>
</dbReference>
<keyword evidence="6" id="KW-1185">Reference proteome</keyword>
<dbReference type="CDD" id="cd03367">
    <property type="entry name" value="Ribosomal_S23"/>
    <property type="match status" value="1"/>
</dbReference>
<evidence type="ECO:0000256" key="3">
    <source>
        <dbReference type="ARBA" id="ARBA00023274"/>
    </source>
</evidence>
<feature type="region of interest" description="Disordered" evidence="4">
    <location>
        <begin position="207"/>
        <end position="228"/>
    </location>
</feature>
<comment type="similarity">
    <text evidence="1">Belongs to the universal ribosomal protein uS12 family.</text>
</comment>
<dbReference type="SUPFAM" id="SSF50249">
    <property type="entry name" value="Nucleic acid-binding proteins"/>
    <property type="match status" value="1"/>
</dbReference>
<dbReference type="Proteomes" id="UP001211065">
    <property type="component" value="Unassembled WGS sequence"/>
</dbReference>
<dbReference type="Pfam" id="PF00164">
    <property type="entry name" value="Ribosom_S12_S23"/>
    <property type="match status" value="1"/>
</dbReference>
<proteinExistence type="inferred from homology"/>
<keyword evidence="2 5" id="KW-0689">Ribosomal protein</keyword>
<dbReference type="GO" id="GO:0003735">
    <property type="term" value="F:structural constituent of ribosome"/>
    <property type="evidence" value="ECO:0007669"/>
    <property type="project" value="InterPro"/>
</dbReference>
<gene>
    <name evidence="5" type="primary">RPS23_1</name>
    <name evidence="5" type="ORF">HK099_000607</name>
</gene>
<reference evidence="5" key="1">
    <citation type="submission" date="2020-05" db="EMBL/GenBank/DDBJ databases">
        <title>Phylogenomic resolution of chytrid fungi.</title>
        <authorList>
            <person name="Stajich J.E."/>
            <person name="Amses K."/>
            <person name="Simmons R."/>
            <person name="Seto K."/>
            <person name="Myers J."/>
            <person name="Bonds A."/>
            <person name="Quandt C.A."/>
            <person name="Barry K."/>
            <person name="Liu P."/>
            <person name="Grigoriev I."/>
            <person name="Longcore J.E."/>
            <person name="James T.Y."/>
        </authorList>
    </citation>
    <scope>NUCLEOTIDE SEQUENCE</scope>
    <source>
        <strain evidence="5">JEL0476</strain>
    </source>
</reference>
<dbReference type="AlphaFoldDB" id="A0AAD5TV67"/>
<organism evidence="5 6">
    <name type="scientific">Clydaea vesicula</name>
    <dbReference type="NCBI Taxonomy" id="447962"/>
    <lineage>
        <taxon>Eukaryota</taxon>
        <taxon>Fungi</taxon>
        <taxon>Fungi incertae sedis</taxon>
        <taxon>Chytridiomycota</taxon>
        <taxon>Chytridiomycota incertae sedis</taxon>
        <taxon>Chytridiomycetes</taxon>
        <taxon>Lobulomycetales</taxon>
        <taxon>Lobulomycetaceae</taxon>
        <taxon>Clydaea</taxon>
    </lineage>
</organism>
<dbReference type="PANTHER" id="PTHR11652">
    <property type="entry name" value="30S RIBOSOMAL PROTEIN S12 FAMILY MEMBER"/>
    <property type="match status" value="1"/>
</dbReference>
<accession>A0AAD5TV67</accession>
<comment type="caution">
    <text evidence="5">The sequence shown here is derived from an EMBL/GenBank/DDBJ whole genome shotgun (WGS) entry which is preliminary data.</text>
</comment>
<dbReference type="InterPro" id="IPR012340">
    <property type="entry name" value="NA-bd_OB-fold"/>
</dbReference>
<dbReference type="PROSITE" id="PS00055">
    <property type="entry name" value="RIBOSOMAL_S12"/>
    <property type="match status" value="1"/>
</dbReference>
<dbReference type="InterPro" id="IPR006032">
    <property type="entry name" value="Ribosomal_uS12"/>
</dbReference>
<evidence type="ECO:0000313" key="5">
    <source>
        <dbReference type="EMBL" id="KAJ3206161.1"/>
    </source>
</evidence>
<evidence type="ECO:0000256" key="1">
    <source>
        <dbReference type="ARBA" id="ARBA00005657"/>
    </source>
</evidence>
<dbReference type="Gene3D" id="2.40.50.140">
    <property type="entry name" value="Nucleic acid-binding proteins"/>
    <property type="match status" value="1"/>
</dbReference>
<dbReference type="GO" id="GO:0006412">
    <property type="term" value="P:translation"/>
    <property type="evidence" value="ECO:0007669"/>
    <property type="project" value="InterPro"/>
</dbReference>
<dbReference type="GO" id="GO:0015935">
    <property type="term" value="C:small ribosomal subunit"/>
    <property type="evidence" value="ECO:0007669"/>
    <property type="project" value="InterPro"/>
</dbReference>
<dbReference type="NCBIfam" id="TIGR00982">
    <property type="entry name" value="uS12_E_A"/>
    <property type="match status" value="1"/>
</dbReference>
<keyword evidence="3" id="KW-0687">Ribonucleoprotein</keyword>
<name>A0AAD5TV67_9FUNG</name>
<evidence type="ECO:0000256" key="2">
    <source>
        <dbReference type="ARBA" id="ARBA00022980"/>
    </source>
</evidence>
<feature type="non-terminal residue" evidence="5">
    <location>
        <position position="1"/>
    </location>
</feature>
<feature type="non-terminal residue" evidence="5">
    <location>
        <position position="361"/>
    </location>
</feature>
<evidence type="ECO:0000256" key="4">
    <source>
        <dbReference type="SAM" id="MobiDB-lite"/>
    </source>
</evidence>